<evidence type="ECO:0000256" key="1">
    <source>
        <dbReference type="ARBA" id="ARBA00022679"/>
    </source>
</evidence>
<proteinExistence type="predicted"/>
<evidence type="ECO:0000256" key="2">
    <source>
        <dbReference type="ARBA" id="ARBA00023315"/>
    </source>
</evidence>
<dbReference type="SUPFAM" id="SSF55729">
    <property type="entry name" value="Acyl-CoA N-acyltransferases (Nat)"/>
    <property type="match status" value="1"/>
</dbReference>
<evidence type="ECO:0000259" key="3">
    <source>
        <dbReference type="PROSITE" id="PS51186"/>
    </source>
</evidence>
<dbReference type="PANTHER" id="PTHR43877">
    <property type="entry name" value="AMINOALKYLPHOSPHONATE N-ACETYLTRANSFERASE-RELATED-RELATED"/>
    <property type="match status" value="1"/>
</dbReference>
<evidence type="ECO:0000313" key="5">
    <source>
        <dbReference type="Proteomes" id="UP001221686"/>
    </source>
</evidence>
<keyword evidence="2 4" id="KW-0012">Acyltransferase</keyword>
<dbReference type="Gene3D" id="3.40.630.30">
    <property type="match status" value="1"/>
</dbReference>
<dbReference type="RefSeq" id="WP_272087915.1">
    <property type="nucleotide sequence ID" value="NZ_JAQNDL010000002.1"/>
</dbReference>
<reference evidence="4 5" key="1">
    <citation type="submission" date="2022-11" db="EMBL/GenBank/DDBJ databases">
        <title>Minimal conservation of predation-associated metabolite biosynthetic gene clusters underscores biosynthetic potential of Myxococcota including descriptions for ten novel species: Archangium lansinium sp. nov., Myxococcus landrumus sp. nov., Nannocystis bai.</title>
        <authorList>
            <person name="Ahearne A."/>
            <person name="Stevens C."/>
            <person name="Dowd S."/>
        </authorList>
    </citation>
    <scope>NUCLEOTIDE SEQUENCE [LARGE SCALE GENOMIC DNA]</scope>
    <source>
        <strain evidence="4 5">BB15-2</strain>
    </source>
</reference>
<dbReference type="InterPro" id="IPR000182">
    <property type="entry name" value="GNAT_dom"/>
</dbReference>
<evidence type="ECO:0000313" key="4">
    <source>
        <dbReference type="EMBL" id="MDC0719403.1"/>
    </source>
</evidence>
<feature type="domain" description="N-acetyltransferase" evidence="3">
    <location>
        <begin position="9"/>
        <end position="159"/>
    </location>
</feature>
<dbReference type="PROSITE" id="PS51186">
    <property type="entry name" value="GNAT"/>
    <property type="match status" value="1"/>
</dbReference>
<organism evidence="4 5">
    <name type="scientific">Nannocystis bainbridge</name>
    <dbReference type="NCBI Taxonomy" id="2995303"/>
    <lineage>
        <taxon>Bacteria</taxon>
        <taxon>Pseudomonadati</taxon>
        <taxon>Myxococcota</taxon>
        <taxon>Polyangia</taxon>
        <taxon>Nannocystales</taxon>
        <taxon>Nannocystaceae</taxon>
        <taxon>Nannocystis</taxon>
    </lineage>
</organism>
<keyword evidence="5" id="KW-1185">Reference proteome</keyword>
<dbReference type="EMBL" id="JAQNDL010000002">
    <property type="protein sequence ID" value="MDC0719403.1"/>
    <property type="molecule type" value="Genomic_DNA"/>
</dbReference>
<dbReference type="InterPro" id="IPR016181">
    <property type="entry name" value="Acyl_CoA_acyltransferase"/>
</dbReference>
<keyword evidence="1 4" id="KW-0808">Transferase</keyword>
<dbReference type="Pfam" id="PF13673">
    <property type="entry name" value="Acetyltransf_10"/>
    <property type="match status" value="1"/>
</dbReference>
<accession>A0ABT5E360</accession>
<dbReference type="Proteomes" id="UP001221686">
    <property type="component" value="Unassembled WGS sequence"/>
</dbReference>
<dbReference type="GO" id="GO:0016746">
    <property type="term" value="F:acyltransferase activity"/>
    <property type="evidence" value="ECO:0007669"/>
    <property type="project" value="UniProtKB-KW"/>
</dbReference>
<gene>
    <name evidence="4" type="ORF">POL25_21030</name>
</gene>
<comment type="caution">
    <text evidence="4">The sequence shown here is derived from an EMBL/GenBank/DDBJ whole genome shotgun (WGS) entry which is preliminary data.</text>
</comment>
<sequence length="166" mass="18551">MYTHAVRAPSIRLARPADLAAIATVHTASVRHLCAGHYSPQAIDQWLAPNSGLYERMLRSSTVFVAERAGEVVAFAAVRLATREVRALYVRPDAKGGGLGLRLMQRLERVARAFGMVELRLWATLNAVGFYERLGWRRDARQSGKRPPQRCVAMRKRVGGALREDR</sequence>
<dbReference type="CDD" id="cd04301">
    <property type="entry name" value="NAT_SF"/>
    <property type="match status" value="1"/>
</dbReference>
<protein>
    <submittedName>
        <fullName evidence="4">GNAT family N-acetyltransferase</fullName>
        <ecNumber evidence="4">2.3.1.-</ecNumber>
    </submittedName>
</protein>
<dbReference type="InterPro" id="IPR050832">
    <property type="entry name" value="Bact_Acetyltransf"/>
</dbReference>
<dbReference type="EC" id="2.3.1.-" evidence="4"/>
<name>A0ABT5E360_9BACT</name>